<dbReference type="RefSeq" id="WP_277985216.1">
    <property type="nucleotide sequence ID" value="NZ_SDPL01000115.1"/>
</dbReference>
<dbReference type="GO" id="GO:0016787">
    <property type="term" value="F:hydrolase activity"/>
    <property type="evidence" value="ECO:0007669"/>
    <property type="project" value="UniProtKB-KW"/>
</dbReference>
<dbReference type="Gene3D" id="3.40.50.2000">
    <property type="entry name" value="Glycogen Phosphorylase B"/>
    <property type="match status" value="1"/>
</dbReference>
<dbReference type="Pfam" id="PF04101">
    <property type="entry name" value="Glyco_tran_28_C"/>
    <property type="match status" value="1"/>
</dbReference>
<evidence type="ECO:0000313" key="2">
    <source>
        <dbReference type="EMBL" id="RXZ48203.1"/>
    </source>
</evidence>
<evidence type="ECO:0000313" key="3">
    <source>
        <dbReference type="Proteomes" id="UP000292881"/>
    </source>
</evidence>
<name>A0A4V1QSF4_9MICO</name>
<gene>
    <name evidence="2" type="ORF">ESO86_07700</name>
</gene>
<sequence length="154" mass="16793">GVGASLLRRIVAGAGAAHRAIPGLRMIVVTGPRIDPASLPQVPGVEYRAYVPNLHEHLTACDLAIVQGGLTTTMELTAAKVPFIYVPLQEHFEQRFHVRARLDRYRAGRFMEYDDLTPEALAAAMAEEIGRTVDYRDVETDGAARAAAMIGRLL</sequence>
<dbReference type="GO" id="GO:0016758">
    <property type="term" value="F:hexosyltransferase activity"/>
    <property type="evidence" value="ECO:0007669"/>
    <property type="project" value="InterPro"/>
</dbReference>
<feature type="non-terminal residue" evidence="2">
    <location>
        <position position="1"/>
    </location>
</feature>
<dbReference type="Proteomes" id="UP000292881">
    <property type="component" value="Unassembled WGS sequence"/>
</dbReference>
<dbReference type="SUPFAM" id="SSF53756">
    <property type="entry name" value="UDP-Glycosyltransferase/glycogen phosphorylase"/>
    <property type="match status" value="1"/>
</dbReference>
<accession>A0A4V1QSF4</accession>
<evidence type="ECO:0000259" key="1">
    <source>
        <dbReference type="Pfam" id="PF04101"/>
    </source>
</evidence>
<protein>
    <submittedName>
        <fullName evidence="2">Alpha/beta hydrolase</fullName>
    </submittedName>
</protein>
<comment type="caution">
    <text evidence="2">The sequence shown here is derived from an EMBL/GenBank/DDBJ whole genome shotgun (WGS) entry which is preliminary data.</text>
</comment>
<feature type="domain" description="Glycosyl transferase family 28 C-terminal" evidence="1">
    <location>
        <begin position="5"/>
        <end position="127"/>
    </location>
</feature>
<dbReference type="AlphaFoldDB" id="A0A4V1QSF4"/>
<dbReference type="EMBL" id="SDPL01000115">
    <property type="protein sequence ID" value="RXZ48203.1"/>
    <property type="molecule type" value="Genomic_DNA"/>
</dbReference>
<keyword evidence="2" id="KW-0378">Hydrolase</keyword>
<dbReference type="InterPro" id="IPR007235">
    <property type="entry name" value="Glyco_trans_28_C"/>
</dbReference>
<proteinExistence type="predicted"/>
<organism evidence="2 3">
    <name type="scientific">Agromyces binzhouensis</name>
    <dbReference type="NCBI Taxonomy" id="1817495"/>
    <lineage>
        <taxon>Bacteria</taxon>
        <taxon>Bacillati</taxon>
        <taxon>Actinomycetota</taxon>
        <taxon>Actinomycetes</taxon>
        <taxon>Micrococcales</taxon>
        <taxon>Microbacteriaceae</taxon>
        <taxon>Agromyces</taxon>
    </lineage>
</organism>
<keyword evidence="3" id="KW-1185">Reference proteome</keyword>
<reference evidence="2 3" key="1">
    <citation type="submission" date="2019-01" db="EMBL/GenBank/DDBJ databases">
        <authorList>
            <person name="Li J."/>
        </authorList>
    </citation>
    <scope>NUCLEOTIDE SEQUENCE [LARGE SCALE GENOMIC DNA]</scope>
    <source>
        <strain evidence="2 3">CGMCC 4.7180</strain>
    </source>
</reference>